<dbReference type="InterPro" id="IPR042211">
    <property type="entry name" value="CRISPR-assoc_Cas1_N"/>
</dbReference>
<dbReference type="EMBL" id="AFVZ01000001">
    <property type="protein sequence ID" value="EHN59353.1"/>
    <property type="molecule type" value="Genomic_DNA"/>
</dbReference>
<keyword evidence="8 10" id="KW-0464">Manganese</keyword>
<evidence type="ECO:0000256" key="5">
    <source>
        <dbReference type="ARBA" id="ARBA00022842"/>
    </source>
</evidence>
<reference evidence="11 12" key="1">
    <citation type="journal article" date="2012" name="PLoS ONE">
        <title>Functional divergence in the genus oenococcus as predicted by genome sequencing of the newly-described species, Oenococcus kitaharae.</title>
        <authorList>
            <person name="Borneman A.R."/>
            <person name="McCarthy J.M."/>
            <person name="Chambers P.J."/>
            <person name="Bartowsky E.J."/>
        </authorList>
    </citation>
    <scope>NUCLEOTIDE SEQUENCE [LARGE SCALE GENOMIC DNA]</scope>
    <source>
        <strain evidence="12">DSM17330</strain>
    </source>
</reference>
<dbReference type="InterPro" id="IPR050646">
    <property type="entry name" value="Cas1"/>
</dbReference>
<dbReference type="GO" id="GO:0003677">
    <property type="term" value="F:DNA binding"/>
    <property type="evidence" value="ECO:0007669"/>
    <property type="project" value="UniProtKB-KW"/>
</dbReference>
<dbReference type="GO" id="GO:0043571">
    <property type="term" value="P:maintenance of CRISPR repeat elements"/>
    <property type="evidence" value="ECO:0007669"/>
    <property type="project" value="UniProtKB-UniRule"/>
</dbReference>
<feature type="binding site" evidence="10">
    <location>
        <position position="203"/>
    </location>
    <ligand>
        <name>Mn(2+)</name>
        <dbReference type="ChEBI" id="CHEBI:29035"/>
    </ligand>
</feature>
<evidence type="ECO:0000256" key="10">
    <source>
        <dbReference type="HAMAP-Rule" id="MF_01470"/>
    </source>
</evidence>
<dbReference type="eggNOG" id="COG1518">
    <property type="taxonomic scope" value="Bacteria"/>
</dbReference>
<dbReference type="EC" id="3.1.-.-" evidence="10"/>
<dbReference type="InterPro" id="IPR002729">
    <property type="entry name" value="CRISPR-assoc_Cas1"/>
</dbReference>
<evidence type="ECO:0000256" key="2">
    <source>
        <dbReference type="ARBA" id="ARBA00022723"/>
    </source>
</evidence>
<keyword evidence="4 10" id="KW-0378">Hydrolase</keyword>
<dbReference type="Proteomes" id="UP000004959">
    <property type="component" value="Chromosome"/>
</dbReference>
<evidence type="ECO:0000256" key="1">
    <source>
        <dbReference type="ARBA" id="ARBA00022722"/>
    </source>
</evidence>
<evidence type="ECO:0000256" key="9">
    <source>
        <dbReference type="ARBA" id="ARBA00038592"/>
    </source>
</evidence>
<dbReference type="PATRIC" id="fig|1045004.4.peg.1253"/>
<dbReference type="PANTHER" id="PTHR34353:SF2">
    <property type="entry name" value="CRISPR-ASSOCIATED ENDONUCLEASE CAS1 1"/>
    <property type="match status" value="1"/>
</dbReference>
<keyword evidence="2 10" id="KW-0479">Metal-binding</keyword>
<comment type="similarity">
    <text evidence="10">Belongs to the CRISPR-associated endonuclease Cas1 family.</text>
</comment>
<evidence type="ECO:0000256" key="4">
    <source>
        <dbReference type="ARBA" id="ARBA00022801"/>
    </source>
</evidence>
<dbReference type="GO" id="GO:0004520">
    <property type="term" value="F:DNA endonuclease activity"/>
    <property type="evidence" value="ECO:0007669"/>
    <property type="project" value="InterPro"/>
</dbReference>
<sequence>MAWRNILINQHCKISYKMNMCVVQTETDVHQIPVEDIRLLVIATTRAVITTYAVMELLKRQVGILFTDDKAFPIGEINNYLGGGNRNKNIQQQVDWPIERKQNLWAEIVKSKILNQSKCLDFFSENDRSLEQLIIQVNQNDNSNREAVAARMYFTRLFGPSFVRHNDDEPINALLNYGYSILLSTVAREISSNGFLTELGIHHNSQENVFNLACDLMEPFRPIIDRAVAQMTDFDLSLQHKIELIELFDDEVGYLQHQATVNSAITEYVRNALDYLCGKRPEVAVSVAI</sequence>
<comment type="caution">
    <text evidence="11">The sequence shown here is derived from an EMBL/GenBank/DDBJ whole genome shotgun (WGS) entry which is preliminary data.</text>
</comment>
<feature type="binding site" evidence="10">
    <location>
        <position position="218"/>
    </location>
    <ligand>
        <name>Mn(2+)</name>
        <dbReference type="ChEBI" id="CHEBI:29035"/>
    </ligand>
</feature>
<dbReference type="GO" id="GO:0051607">
    <property type="term" value="P:defense response to virus"/>
    <property type="evidence" value="ECO:0007669"/>
    <property type="project" value="UniProtKB-UniRule"/>
</dbReference>
<keyword evidence="7 10" id="KW-0238">DNA-binding</keyword>
<accession>G9WGU5</accession>
<name>G9WGU5_9LACO</name>
<evidence type="ECO:0000313" key="11">
    <source>
        <dbReference type="EMBL" id="EHN59353.1"/>
    </source>
</evidence>
<organism evidence="11 12">
    <name type="scientific">Oenococcus kitaharae DSM 17330</name>
    <dbReference type="NCBI Taxonomy" id="1045004"/>
    <lineage>
        <taxon>Bacteria</taxon>
        <taxon>Bacillati</taxon>
        <taxon>Bacillota</taxon>
        <taxon>Bacilli</taxon>
        <taxon>Lactobacillales</taxon>
        <taxon>Lactobacillaceae</taxon>
        <taxon>Oenococcus</taxon>
    </lineage>
</organism>
<dbReference type="NCBIfam" id="TIGR00287">
    <property type="entry name" value="cas1"/>
    <property type="match status" value="1"/>
</dbReference>
<protein>
    <recommendedName>
        <fullName evidence="10">CRISPR-associated endonuclease Cas1</fullName>
        <ecNumber evidence="10">3.1.-.-</ecNumber>
    </recommendedName>
</protein>
<keyword evidence="6 10" id="KW-0051">Antiviral defense</keyword>
<keyword evidence="3 10" id="KW-0255">Endonuclease</keyword>
<dbReference type="Gene3D" id="3.100.10.20">
    <property type="entry name" value="CRISPR-associated endonuclease Cas1, N-terminal domain"/>
    <property type="match status" value="1"/>
</dbReference>
<dbReference type="STRING" id="336988.NT96_06975"/>
<keyword evidence="5 10" id="KW-0460">Magnesium</keyword>
<dbReference type="HAMAP" id="MF_01470">
    <property type="entry name" value="Cas1"/>
    <property type="match status" value="1"/>
</dbReference>
<evidence type="ECO:0000256" key="8">
    <source>
        <dbReference type="ARBA" id="ARBA00023211"/>
    </source>
</evidence>
<gene>
    <name evidence="10" type="primary">cas1</name>
    <name evidence="11" type="ORF">OKIT_1270</name>
</gene>
<dbReference type="OrthoDB" id="9803119at2"/>
<dbReference type="InterPro" id="IPR019855">
    <property type="entry name" value="CRISPR-assoc_Cas1_NMENI"/>
</dbReference>
<evidence type="ECO:0000256" key="6">
    <source>
        <dbReference type="ARBA" id="ARBA00023118"/>
    </source>
</evidence>
<dbReference type="HOGENOM" id="CLU_055263_1_0_9"/>
<dbReference type="GO" id="GO:0016787">
    <property type="term" value="F:hydrolase activity"/>
    <property type="evidence" value="ECO:0007669"/>
    <property type="project" value="UniProtKB-KW"/>
</dbReference>
<dbReference type="InterPro" id="IPR042206">
    <property type="entry name" value="CRISPR-assoc_Cas1_C"/>
</dbReference>
<evidence type="ECO:0000256" key="7">
    <source>
        <dbReference type="ARBA" id="ARBA00023125"/>
    </source>
</evidence>
<comment type="subunit">
    <text evidence="9 10">Homodimer, forms a heterotetramer with a Cas2 homodimer.</text>
</comment>
<comment type="function">
    <text evidence="10">CRISPR (clustered regularly interspaced short palindromic repeat), is an adaptive immune system that provides protection against mobile genetic elements (viruses, transposable elements and conjugative plasmids). CRISPR clusters contain spacers, sequences complementary to antecedent mobile elements, and target invading nucleic acids. CRISPR clusters are transcribed and processed into CRISPR RNA (crRNA). Acts as a dsDNA endonuclease. Involved in the integration of spacer DNA into the CRISPR cassette.</text>
</comment>
<evidence type="ECO:0000256" key="3">
    <source>
        <dbReference type="ARBA" id="ARBA00022759"/>
    </source>
</evidence>
<comment type="cofactor">
    <cofactor evidence="10">
        <name>Mg(2+)</name>
        <dbReference type="ChEBI" id="CHEBI:18420"/>
    </cofactor>
    <cofactor evidence="10">
        <name>Mn(2+)</name>
        <dbReference type="ChEBI" id="CHEBI:29035"/>
    </cofactor>
</comment>
<dbReference type="NCBIfam" id="TIGR03639">
    <property type="entry name" value="cas1_NMENI"/>
    <property type="match status" value="1"/>
</dbReference>
<dbReference type="Gene3D" id="1.20.120.920">
    <property type="entry name" value="CRISPR-associated endonuclease Cas1, C-terminal domain"/>
    <property type="match status" value="1"/>
</dbReference>
<feature type="binding site" evidence="10">
    <location>
        <position position="146"/>
    </location>
    <ligand>
        <name>Mn(2+)</name>
        <dbReference type="ChEBI" id="CHEBI:29035"/>
    </ligand>
</feature>
<keyword evidence="1 10" id="KW-0540">Nuclease</keyword>
<keyword evidence="12" id="KW-1185">Reference proteome</keyword>
<dbReference type="AlphaFoldDB" id="G9WGU5"/>
<dbReference type="GO" id="GO:0046872">
    <property type="term" value="F:metal ion binding"/>
    <property type="evidence" value="ECO:0007669"/>
    <property type="project" value="UniProtKB-UniRule"/>
</dbReference>
<dbReference type="PANTHER" id="PTHR34353">
    <property type="entry name" value="CRISPR-ASSOCIATED ENDONUCLEASE CAS1 1"/>
    <property type="match status" value="1"/>
</dbReference>
<evidence type="ECO:0000313" key="12">
    <source>
        <dbReference type="Proteomes" id="UP000004959"/>
    </source>
</evidence>
<proteinExistence type="inferred from homology"/>
<dbReference type="RefSeq" id="WP_007746221.1">
    <property type="nucleotide sequence ID" value="NZ_CM001398.1"/>
</dbReference>
<dbReference type="Pfam" id="PF01867">
    <property type="entry name" value="Cas_Cas1"/>
    <property type="match status" value="1"/>
</dbReference>